<evidence type="ECO:0000313" key="2">
    <source>
        <dbReference type="Proteomes" id="UP000318825"/>
    </source>
</evidence>
<dbReference type="InterPro" id="IPR010680">
    <property type="entry name" value="TraH_2"/>
</dbReference>
<name>A0A4Y3WIE9_NITWI</name>
<sequence length="42" mass="4434">MDAALIQQCADPNLKPAIAEKFIARAPALAILSRSPFAPVDV</sequence>
<gene>
    <name evidence="1" type="ORF">NWI01_35610</name>
</gene>
<dbReference type="Proteomes" id="UP000318825">
    <property type="component" value="Unassembled WGS sequence"/>
</dbReference>
<dbReference type="Pfam" id="PF06871">
    <property type="entry name" value="TraH_2"/>
    <property type="match status" value="1"/>
</dbReference>
<dbReference type="AlphaFoldDB" id="A0A4Y3WIE9"/>
<evidence type="ECO:0000313" key="1">
    <source>
        <dbReference type="EMBL" id="GEC17669.1"/>
    </source>
</evidence>
<dbReference type="EMBL" id="BJNF01000131">
    <property type="protein sequence ID" value="GEC17669.1"/>
    <property type="molecule type" value="Genomic_DNA"/>
</dbReference>
<comment type="caution">
    <text evidence="1">The sequence shown here is derived from an EMBL/GenBank/DDBJ whole genome shotgun (WGS) entry which is preliminary data.</text>
</comment>
<protein>
    <submittedName>
        <fullName evidence="1">Uncharacterized protein</fullName>
    </submittedName>
</protein>
<organism evidence="1 2">
    <name type="scientific">Nitrobacter winogradskyi</name>
    <name type="common">Nitrobacter agilis</name>
    <dbReference type="NCBI Taxonomy" id="913"/>
    <lineage>
        <taxon>Bacteria</taxon>
        <taxon>Pseudomonadati</taxon>
        <taxon>Pseudomonadota</taxon>
        <taxon>Alphaproteobacteria</taxon>
        <taxon>Hyphomicrobiales</taxon>
        <taxon>Nitrobacteraceae</taxon>
        <taxon>Nitrobacter</taxon>
    </lineage>
</organism>
<proteinExistence type="predicted"/>
<dbReference type="RefSeq" id="WP_375782196.1">
    <property type="nucleotide sequence ID" value="NZ_BJNF01000131.1"/>
</dbReference>
<accession>A0A4Y3WIE9</accession>
<reference evidence="1 2" key="1">
    <citation type="submission" date="2019-06" db="EMBL/GenBank/DDBJ databases">
        <title>Whole genome shotgun sequence of Nitrobacter winogradskyi NBRC 14297.</title>
        <authorList>
            <person name="Hosoyama A."/>
            <person name="Uohara A."/>
            <person name="Ohji S."/>
            <person name="Ichikawa N."/>
        </authorList>
    </citation>
    <scope>NUCLEOTIDE SEQUENCE [LARGE SCALE GENOMIC DNA]</scope>
    <source>
        <strain evidence="1 2">NBRC 14297</strain>
    </source>
</reference>